<name>A0AAP0JXX5_9MAGN</name>
<evidence type="ECO:0000256" key="1">
    <source>
        <dbReference type="SAM" id="MobiDB-lite"/>
    </source>
</evidence>
<dbReference type="Proteomes" id="UP001420932">
    <property type="component" value="Unassembled WGS sequence"/>
</dbReference>
<keyword evidence="3" id="KW-1185">Reference proteome</keyword>
<feature type="region of interest" description="Disordered" evidence="1">
    <location>
        <begin position="1"/>
        <end position="20"/>
    </location>
</feature>
<evidence type="ECO:0000313" key="2">
    <source>
        <dbReference type="EMBL" id="KAK9142242.1"/>
    </source>
</evidence>
<comment type="caution">
    <text evidence="2">The sequence shown here is derived from an EMBL/GenBank/DDBJ whole genome shotgun (WGS) entry which is preliminary data.</text>
</comment>
<accession>A0AAP0JXX5</accession>
<dbReference type="EMBL" id="JBBNAF010000005">
    <property type="protein sequence ID" value="KAK9142242.1"/>
    <property type="molecule type" value="Genomic_DNA"/>
</dbReference>
<proteinExistence type="predicted"/>
<organism evidence="2 3">
    <name type="scientific">Stephania yunnanensis</name>
    <dbReference type="NCBI Taxonomy" id="152371"/>
    <lineage>
        <taxon>Eukaryota</taxon>
        <taxon>Viridiplantae</taxon>
        <taxon>Streptophyta</taxon>
        <taxon>Embryophyta</taxon>
        <taxon>Tracheophyta</taxon>
        <taxon>Spermatophyta</taxon>
        <taxon>Magnoliopsida</taxon>
        <taxon>Ranunculales</taxon>
        <taxon>Menispermaceae</taxon>
        <taxon>Menispermoideae</taxon>
        <taxon>Cissampelideae</taxon>
        <taxon>Stephania</taxon>
    </lineage>
</organism>
<evidence type="ECO:0000313" key="3">
    <source>
        <dbReference type="Proteomes" id="UP001420932"/>
    </source>
</evidence>
<protein>
    <submittedName>
        <fullName evidence="2">Uncharacterized protein</fullName>
    </submittedName>
</protein>
<sequence>MLAGNLTGKPETGHRASISGRRRRDLGFLIRRTTNPDQESLFTNHAHIYRGARERERERIGEVLFSVN</sequence>
<dbReference type="AlphaFoldDB" id="A0AAP0JXX5"/>
<reference evidence="2 3" key="1">
    <citation type="submission" date="2024-01" db="EMBL/GenBank/DDBJ databases">
        <title>Genome assemblies of Stephania.</title>
        <authorList>
            <person name="Yang L."/>
        </authorList>
    </citation>
    <scope>NUCLEOTIDE SEQUENCE [LARGE SCALE GENOMIC DNA]</scope>
    <source>
        <strain evidence="2">YNDBR</strain>
        <tissue evidence="2">Leaf</tissue>
    </source>
</reference>
<gene>
    <name evidence="2" type="ORF">Syun_011642</name>
</gene>